<proteinExistence type="predicted"/>
<sequence>MDAALEEIEFLALSANRVEVLTVLTEDAYTRRELGNHTDASQPTLGRVLNDLRNRQWITRDGEAYTATATGQLVAAQFTELWETVQTELKLREVVEWLPAEPLGFDVRRLSDATITVPSQTKPGAPVQRVLELLRASNHVSIFSHAFNERSLAVVHQRTLAGDQTFNGVFSPAAVDALAHDSSLRQQLQDLLASEDAEIRLHTDAIPLAVTITDDVTHLLLRDEDGLLRAAVDTDDEHVLSWAHERHEQYWNEATPLDPATLTDE</sequence>
<dbReference type="Proteomes" id="UP000011625">
    <property type="component" value="Unassembled WGS sequence"/>
</dbReference>
<accession>M0MRR0</accession>
<feature type="domain" description="Methanogenesis regulatory protein FilR1 middle" evidence="1">
    <location>
        <begin position="123"/>
        <end position="252"/>
    </location>
</feature>
<dbReference type="InterPro" id="IPR036388">
    <property type="entry name" value="WH-like_DNA-bd_sf"/>
</dbReference>
<dbReference type="InterPro" id="IPR057527">
    <property type="entry name" value="HVO_A0261-like_N"/>
</dbReference>
<name>M0MRR0_9EURY</name>
<evidence type="ECO:0000259" key="2">
    <source>
        <dbReference type="Pfam" id="PF25213"/>
    </source>
</evidence>
<comment type="caution">
    <text evidence="3">The sequence shown here is derived from an EMBL/GenBank/DDBJ whole genome shotgun (WGS) entry which is preliminary data.</text>
</comment>
<dbReference type="EMBL" id="AOME01000092">
    <property type="protein sequence ID" value="EMA48417.1"/>
    <property type="molecule type" value="Genomic_DNA"/>
</dbReference>
<dbReference type="OrthoDB" id="330490at2157"/>
<keyword evidence="4" id="KW-1185">Reference proteome</keyword>
<evidence type="ECO:0000313" key="3">
    <source>
        <dbReference type="EMBL" id="EMA48417.1"/>
    </source>
</evidence>
<dbReference type="SUPFAM" id="SSF46785">
    <property type="entry name" value="Winged helix' DNA-binding domain"/>
    <property type="match status" value="1"/>
</dbReference>
<gene>
    <name evidence="3" type="ORF">C450_19776</name>
</gene>
<organism evidence="3 4">
    <name type="scientific">Halococcus salifodinae DSM 8989</name>
    <dbReference type="NCBI Taxonomy" id="1227456"/>
    <lineage>
        <taxon>Archaea</taxon>
        <taxon>Methanobacteriati</taxon>
        <taxon>Methanobacteriota</taxon>
        <taxon>Stenosarchaea group</taxon>
        <taxon>Halobacteria</taxon>
        <taxon>Halobacteriales</taxon>
        <taxon>Halococcaceae</taxon>
        <taxon>Halococcus</taxon>
    </lineage>
</organism>
<dbReference type="InterPro" id="IPR036390">
    <property type="entry name" value="WH_DNA-bd_sf"/>
</dbReference>
<dbReference type="PATRIC" id="fig|1227456.3.peg.4002"/>
<reference evidence="3 4" key="1">
    <citation type="journal article" date="2014" name="PLoS Genet.">
        <title>Phylogenetically driven sequencing of extremely halophilic archaea reveals strategies for static and dynamic osmo-response.</title>
        <authorList>
            <person name="Becker E.A."/>
            <person name="Seitzer P.M."/>
            <person name="Tritt A."/>
            <person name="Larsen D."/>
            <person name="Krusor M."/>
            <person name="Yao A.I."/>
            <person name="Wu D."/>
            <person name="Madern D."/>
            <person name="Eisen J.A."/>
            <person name="Darling A.E."/>
            <person name="Facciotti M.T."/>
        </authorList>
    </citation>
    <scope>NUCLEOTIDE SEQUENCE [LARGE SCALE GENOMIC DNA]</scope>
    <source>
        <strain evidence="3 4">DSM 8989</strain>
    </source>
</reference>
<dbReference type="InterPro" id="IPR013561">
    <property type="entry name" value="FilR1_middle_dom"/>
</dbReference>
<dbReference type="Pfam" id="PF08350">
    <property type="entry name" value="FilR1_middle"/>
    <property type="match status" value="1"/>
</dbReference>
<dbReference type="Pfam" id="PF25213">
    <property type="entry name" value="HVO_A0261_N"/>
    <property type="match status" value="1"/>
</dbReference>
<protein>
    <submittedName>
        <fullName evidence="3">Transcriptional regulator</fullName>
    </submittedName>
</protein>
<dbReference type="AlphaFoldDB" id="M0MRR0"/>
<evidence type="ECO:0000259" key="1">
    <source>
        <dbReference type="Pfam" id="PF08350"/>
    </source>
</evidence>
<dbReference type="RefSeq" id="WP_005046542.1">
    <property type="nucleotide sequence ID" value="NZ_AOME01000092.1"/>
</dbReference>
<feature type="domain" description="HVO-A0261-like N-terminal" evidence="2">
    <location>
        <begin position="6"/>
        <end position="89"/>
    </location>
</feature>
<evidence type="ECO:0000313" key="4">
    <source>
        <dbReference type="Proteomes" id="UP000011625"/>
    </source>
</evidence>
<dbReference type="Gene3D" id="1.10.10.10">
    <property type="entry name" value="Winged helix-like DNA-binding domain superfamily/Winged helix DNA-binding domain"/>
    <property type="match status" value="1"/>
</dbReference>